<evidence type="ECO:0000313" key="9">
    <source>
        <dbReference type="Proteomes" id="UP000825729"/>
    </source>
</evidence>
<protein>
    <recommendedName>
        <fullName evidence="7">Ferric oxidoreductase domain-containing protein</fullName>
    </recommendedName>
</protein>
<dbReference type="EMBL" id="JAINDJ010000003">
    <property type="protein sequence ID" value="KAG9455474.1"/>
    <property type="molecule type" value="Genomic_DNA"/>
</dbReference>
<evidence type="ECO:0000256" key="1">
    <source>
        <dbReference type="ARBA" id="ARBA00004141"/>
    </source>
</evidence>
<evidence type="ECO:0000256" key="4">
    <source>
        <dbReference type="ARBA" id="ARBA00023002"/>
    </source>
</evidence>
<feature type="transmembrane region" description="Helical" evidence="6">
    <location>
        <begin position="181"/>
        <end position="200"/>
    </location>
</feature>
<evidence type="ECO:0000313" key="8">
    <source>
        <dbReference type="EMBL" id="KAG9455474.1"/>
    </source>
</evidence>
<dbReference type="PANTHER" id="PTHR11972:SF41">
    <property type="entry name" value="FERRIC REDUCTION OXIDASE 2"/>
    <property type="match status" value="1"/>
</dbReference>
<evidence type="ECO:0000256" key="3">
    <source>
        <dbReference type="ARBA" id="ARBA00022989"/>
    </source>
</evidence>
<keyword evidence="2 6" id="KW-0812">Transmembrane</keyword>
<gene>
    <name evidence="8" type="ORF">H6P81_008378</name>
</gene>
<comment type="subcellular location">
    <subcellularLocation>
        <location evidence="1">Membrane</location>
        <topology evidence="1">Multi-pass membrane protein</topology>
    </subcellularLocation>
</comment>
<dbReference type="Pfam" id="PF01794">
    <property type="entry name" value="Ferric_reduct"/>
    <property type="match status" value="1"/>
</dbReference>
<evidence type="ECO:0000259" key="7">
    <source>
        <dbReference type="Pfam" id="PF01794"/>
    </source>
</evidence>
<dbReference type="PANTHER" id="PTHR11972">
    <property type="entry name" value="NADPH OXIDASE"/>
    <property type="match status" value="1"/>
</dbReference>
<accession>A0AAV7F3J4</accession>
<evidence type="ECO:0000256" key="5">
    <source>
        <dbReference type="ARBA" id="ARBA00023136"/>
    </source>
</evidence>
<name>A0AAV7F3J4_ARIFI</name>
<dbReference type="GO" id="GO:0000293">
    <property type="term" value="F:ferric-chelate reductase activity"/>
    <property type="evidence" value="ECO:0007669"/>
    <property type="project" value="TreeGrafter"/>
</dbReference>
<feature type="transmembrane region" description="Helical" evidence="6">
    <location>
        <begin position="15"/>
        <end position="42"/>
    </location>
</feature>
<evidence type="ECO:0000256" key="6">
    <source>
        <dbReference type="SAM" id="Phobius"/>
    </source>
</evidence>
<dbReference type="Proteomes" id="UP000825729">
    <property type="component" value="Unassembled WGS sequence"/>
</dbReference>
<organism evidence="8 9">
    <name type="scientific">Aristolochia fimbriata</name>
    <name type="common">White veined hardy Dutchman's pipe vine</name>
    <dbReference type="NCBI Taxonomy" id="158543"/>
    <lineage>
        <taxon>Eukaryota</taxon>
        <taxon>Viridiplantae</taxon>
        <taxon>Streptophyta</taxon>
        <taxon>Embryophyta</taxon>
        <taxon>Tracheophyta</taxon>
        <taxon>Spermatophyta</taxon>
        <taxon>Magnoliopsida</taxon>
        <taxon>Magnoliidae</taxon>
        <taxon>Piperales</taxon>
        <taxon>Aristolochiaceae</taxon>
        <taxon>Aristolochia</taxon>
    </lineage>
</organism>
<comment type="caution">
    <text evidence="8">The sequence shown here is derived from an EMBL/GenBank/DDBJ whole genome shotgun (WGS) entry which is preliminary data.</text>
</comment>
<proteinExistence type="predicted"/>
<dbReference type="InterPro" id="IPR050369">
    <property type="entry name" value="RBOH/FRE"/>
</dbReference>
<dbReference type="InterPro" id="IPR013130">
    <property type="entry name" value="Fe3_Rdtase_TM_dom"/>
</dbReference>
<keyword evidence="9" id="KW-1185">Reference proteome</keyword>
<dbReference type="GO" id="GO:0005886">
    <property type="term" value="C:plasma membrane"/>
    <property type="evidence" value="ECO:0007669"/>
    <property type="project" value="TreeGrafter"/>
</dbReference>
<feature type="domain" description="Ferric oxidoreductase" evidence="7">
    <location>
        <begin position="69"/>
        <end position="175"/>
    </location>
</feature>
<keyword evidence="3 6" id="KW-1133">Transmembrane helix</keyword>
<reference evidence="8 9" key="1">
    <citation type="submission" date="2021-07" db="EMBL/GenBank/DDBJ databases">
        <title>The Aristolochia fimbriata genome: insights into angiosperm evolution, floral development and chemical biosynthesis.</title>
        <authorList>
            <person name="Jiao Y."/>
        </authorList>
    </citation>
    <scope>NUCLEOTIDE SEQUENCE [LARGE SCALE GENOMIC DNA]</scope>
    <source>
        <strain evidence="8">IBCAS-2021</strain>
        <tissue evidence="8">Leaf</tissue>
    </source>
</reference>
<keyword evidence="4" id="KW-0560">Oxidoreductase</keyword>
<feature type="transmembrane region" description="Helical" evidence="6">
    <location>
        <begin position="63"/>
        <end position="82"/>
    </location>
</feature>
<sequence>MLVRGLLGVVSSLELIFFFLFIALIVWTFVYVNIITPVMSNMNARQNSRHAHDKMWQQKFRSTGFYFAVAGNICSALLFFPVTRVSSILPLLGLTSDGSIKYHMLIYRAFGHVLLHHARSNMLKWDGHSVSNVHGELALLFGLVLWVTSHPRIRRKSYELFFYAHHLYIPFMFFYMLHTGIHFFCMILPGLYLFLVDRYLRFLQSRRKVRLISARVLPCEAVELNFSKSPGT</sequence>
<evidence type="ECO:0000256" key="2">
    <source>
        <dbReference type="ARBA" id="ARBA00022692"/>
    </source>
</evidence>
<dbReference type="AlphaFoldDB" id="A0AAV7F3J4"/>
<keyword evidence="5 6" id="KW-0472">Membrane</keyword>